<keyword evidence="1" id="KW-0472">Membrane</keyword>
<organism evidence="2 3">
    <name type="scientific">Gallibacterium anatis 4895</name>
    <dbReference type="NCBI Taxonomy" id="1396510"/>
    <lineage>
        <taxon>Bacteria</taxon>
        <taxon>Pseudomonadati</taxon>
        <taxon>Pseudomonadota</taxon>
        <taxon>Gammaproteobacteria</taxon>
        <taxon>Pasteurellales</taxon>
        <taxon>Pasteurellaceae</taxon>
        <taxon>Gallibacterium</taxon>
    </lineage>
</organism>
<dbReference type="AlphaFoldDB" id="A0A0A2ZY63"/>
<dbReference type="RefSeq" id="WP_039164508.1">
    <property type="nucleotide sequence ID" value="NZ_JPJQ01000054.1"/>
</dbReference>
<comment type="caution">
    <text evidence="2">The sequence shown here is derived from an EMBL/GenBank/DDBJ whole genome shotgun (WGS) entry which is preliminary data.</text>
</comment>
<evidence type="ECO:0000313" key="2">
    <source>
        <dbReference type="EMBL" id="KGQ59730.1"/>
    </source>
</evidence>
<reference evidence="2 3" key="1">
    <citation type="submission" date="2014-07" db="EMBL/GenBank/DDBJ databases">
        <title>Chaperone-usher fimbriae in a diverse selection of Gallibacterium genomes.</title>
        <authorList>
            <person name="Kudirkiene E."/>
            <person name="Bager R.J."/>
            <person name="Johnson T.J."/>
            <person name="Bojesen A.M."/>
        </authorList>
    </citation>
    <scope>NUCLEOTIDE SEQUENCE [LARGE SCALE GENOMIC DNA]</scope>
    <source>
        <strain evidence="2 3">4895</strain>
    </source>
</reference>
<keyword evidence="1" id="KW-1133">Transmembrane helix</keyword>
<protein>
    <recommendedName>
        <fullName evidence="4">DUF2335 domain-containing protein</fullName>
    </recommendedName>
</protein>
<proteinExistence type="predicted"/>
<feature type="transmembrane region" description="Helical" evidence="1">
    <location>
        <begin position="102"/>
        <end position="119"/>
    </location>
</feature>
<name>A0A0A2ZY63_9PAST</name>
<sequence length="123" mass="13531">MAKATQIKARNNSQEISLSHVNTDAPVLDVNDIERLQRIRPDVVDFIIEETQKEANARRERTKRTDTYTFIERLGALLLSVLITCGGIGGGLYAAFCGFESLGMTIAGLCIGTLAVAYIKRNK</sequence>
<evidence type="ECO:0008006" key="4">
    <source>
        <dbReference type="Google" id="ProtNLM"/>
    </source>
</evidence>
<evidence type="ECO:0000313" key="3">
    <source>
        <dbReference type="Proteomes" id="UP000030554"/>
    </source>
</evidence>
<feature type="transmembrane region" description="Helical" evidence="1">
    <location>
        <begin position="74"/>
        <end position="96"/>
    </location>
</feature>
<gene>
    <name evidence="2" type="ORF">IO48_10945</name>
</gene>
<evidence type="ECO:0000256" key="1">
    <source>
        <dbReference type="SAM" id="Phobius"/>
    </source>
</evidence>
<accession>A0A0A2ZY63</accession>
<dbReference type="Proteomes" id="UP000030554">
    <property type="component" value="Unassembled WGS sequence"/>
</dbReference>
<keyword evidence="1" id="KW-0812">Transmembrane</keyword>
<dbReference type="EMBL" id="JPJQ01000054">
    <property type="protein sequence ID" value="KGQ59730.1"/>
    <property type="molecule type" value="Genomic_DNA"/>
</dbReference>